<comment type="similarity">
    <text evidence="2">Belongs to the FliJ family.</text>
</comment>
<evidence type="ECO:0000256" key="9">
    <source>
        <dbReference type="ARBA" id="ARBA00023136"/>
    </source>
</evidence>
<keyword evidence="6" id="KW-0145">Chemotaxis</keyword>
<dbReference type="InterPro" id="IPR053716">
    <property type="entry name" value="Flag_assembly_chemotaxis_eff"/>
</dbReference>
<keyword evidence="11" id="KW-0175">Coiled coil</keyword>
<reference evidence="12 13" key="1">
    <citation type="journal article" date="2011" name="Stand. Genomic Sci.">
        <title>Draft genome sequence of Caminibacter mediatlanticus strain TB-2, an epsilonproteobacterium isolated from a deep-sea hydrothermal vent.</title>
        <authorList>
            <person name="Giovannelli D."/>
            <person name="Ferriera S."/>
            <person name="Johnson J."/>
            <person name="Kravitz S."/>
            <person name="Perez-Rodriguez I."/>
            <person name="Ricci J."/>
            <person name="O'Brien C."/>
            <person name="Voordeckers J.W."/>
            <person name="Bini E."/>
            <person name="Vetriani C."/>
        </authorList>
    </citation>
    <scope>NUCLEOTIDE SEQUENCE [LARGE SCALE GENOMIC DNA]</scope>
    <source>
        <strain evidence="12 13">TB-2</strain>
    </source>
</reference>
<name>A0AAI9AGQ0_9BACT</name>
<dbReference type="EMBL" id="ABCJ01000008">
    <property type="protein sequence ID" value="EDM23189.1"/>
    <property type="molecule type" value="Genomic_DNA"/>
</dbReference>
<proteinExistence type="inferred from homology"/>
<evidence type="ECO:0000256" key="10">
    <source>
        <dbReference type="ARBA" id="ARBA00023225"/>
    </source>
</evidence>
<evidence type="ECO:0000256" key="4">
    <source>
        <dbReference type="ARBA" id="ARBA00022448"/>
    </source>
</evidence>
<evidence type="ECO:0000256" key="11">
    <source>
        <dbReference type="SAM" id="Coils"/>
    </source>
</evidence>
<keyword evidence="5" id="KW-1003">Cell membrane</keyword>
<evidence type="ECO:0000256" key="2">
    <source>
        <dbReference type="ARBA" id="ARBA00010004"/>
    </source>
</evidence>
<dbReference type="Pfam" id="PF02050">
    <property type="entry name" value="FliJ"/>
    <property type="match status" value="1"/>
</dbReference>
<dbReference type="AlphaFoldDB" id="A0AAI9AGQ0"/>
<feature type="coiled-coil region" evidence="11">
    <location>
        <begin position="9"/>
        <end position="106"/>
    </location>
</feature>
<dbReference type="RefSeq" id="WP_007475192.1">
    <property type="nucleotide sequence ID" value="NZ_ABCJ01000008.1"/>
</dbReference>
<dbReference type="GO" id="GO:0071973">
    <property type="term" value="P:bacterial-type flagellum-dependent cell motility"/>
    <property type="evidence" value="ECO:0007669"/>
    <property type="project" value="InterPro"/>
</dbReference>
<evidence type="ECO:0000256" key="3">
    <source>
        <dbReference type="ARBA" id="ARBA00020392"/>
    </source>
</evidence>
<keyword evidence="4" id="KW-0813">Transport</keyword>
<organism evidence="12 13">
    <name type="scientific">Caminibacter mediatlanticus TB-2</name>
    <dbReference type="NCBI Taxonomy" id="391592"/>
    <lineage>
        <taxon>Bacteria</taxon>
        <taxon>Pseudomonadati</taxon>
        <taxon>Campylobacterota</taxon>
        <taxon>Epsilonproteobacteria</taxon>
        <taxon>Nautiliales</taxon>
        <taxon>Nautiliaceae</taxon>
        <taxon>Caminibacter</taxon>
    </lineage>
</organism>
<evidence type="ECO:0000256" key="8">
    <source>
        <dbReference type="ARBA" id="ARBA00022927"/>
    </source>
</evidence>
<evidence type="ECO:0000256" key="5">
    <source>
        <dbReference type="ARBA" id="ARBA00022475"/>
    </source>
</evidence>
<keyword evidence="7" id="KW-1005">Bacterial flagellum biogenesis</keyword>
<dbReference type="GO" id="GO:0044781">
    <property type="term" value="P:bacterial-type flagellum organization"/>
    <property type="evidence" value="ECO:0007669"/>
    <property type="project" value="UniProtKB-KW"/>
</dbReference>
<dbReference type="Gene3D" id="1.10.287.1700">
    <property type="match status" value="1"/>
</dbReference>
<gene>
    <name evidence="12" type="ORF">CMTB2_04517</name>
</gene>
<evidence type="ECO:0000256" key="7">
    <source>
        <dbReference type="ARBA" id="ARBA00022795"/>
    </source>
</evidence>
<accession>A0AAI9AGQ0</accession>
<dbReference type="Proteomes" id="UP000003288">
    <property type="component" value="Unassembled WGS sequence"/>
</dbReference>
<sequence>MKTKFDSVVKIKKQKVDKIERNIQKINSSIKMLQMKIEELRKSFNSLSLPSSGNFATLQQISLQKNTFLSEIKSYENQIKILENRKSELIKELKKANIEYEKMKYLQNEEIKKKIKNIRLKESKEMDEIAIILRNK</sequence>
<dbReference type="GO" id="GO:0015031">
    <property type="term" value="P:protein transport"/>
    <property type="evidence" value="ECO:0007669"/>
    <property type="project" value="UniProtKB-KW"/>
</dbReference>
<comment type="caution">
    <text evidence="12">The sequence shown here is derived from an EMBL/GenBank/DDBJ whole genome shotgun (WGS) entry which is preliminary data.</text>
</comment>
<protein>
    <recommendedName>
        <fullName evidence="3">Flagellar FliJ protein</fullName>
    </recommendedName>
</protein>
<dbReference type="GO" id="GO:0005886">
    <property type="term" value="C:plasma membrane"/>
    <property type="evidence" value="ECO:0007669"/>
    <property type="project" value="UniProtKB-SubCell"/>
</dbReference>
<dbReference type="GO" id="GO:0009288">
    <property type="term" value="C:bacterial-type flagellum"/>
    <property type="evidence" value="ECO:0007669"/>
    <property type="project" value="InterPro"/>
</dbReference>
<evidence type="ECO:0000313" key="13">
    <source>
        <dbReference type="Proteomes" id="UP000003288"/>
    </source>
</evidence>
<dbReference type="GO" id="GO:0006935">
    <property type="term" value="P:chemotaxis"/>
    <property type="evidence" value="ECO:0007669"/>
    <property type="project" value="UniProtKB-KW"/>
</dbReference>
<keyword evidence="9" id="KW-0472">Membrane</keyword>
<evidence type="ECO:0000256" key="1">
    <source>
        <dbReference type="ARBA" id="ARBA00004413"/>
    </source>
</evidence>
<keyword evidence="8" id="KW-0653">Protein transport</keyword>
<keyword evidence="10" id="KW-1006">Bacterial flagellum protein export</keyword>
<comment type="subcellular location">
    <subcellularLocation>
        <location evidence="1">Cell membrane</location>
        <topology evidence="1">Peripheral membrane protein</topology>
        <orientation evidence="1">Cytoplasmic side</orientation>
    </subcellularLocation>
</comment>
<evidence type="ECO:0000256" key="6">
    <source>
        <dbReference type="ARBA" id="ARBA00022500"/>
    </source>
</evidence>
<evidence type="ECO:0000313" key="12">
    <source>
        <dbReference type="EMBL" id="EDM23189.1"/>
    </source>
</evidence>
<dbReference type="InterPro" id="IPR012823">
    <property type="entry name" value="Flagell_FliJ"/>
</dbReference>